<feature type="transmembrane region" description="Helical" evidence="2">
    <location>
        <begin position="342"/>
        <end position="360"/>
    </location>
</feature>
<feature type="compositionally biased region" description="Pro residues" evidence="1">
    <location>
        <begin position="154"/>
        <end position="164"/>
    </location>
</feature>
<dbReference type="EMBL" id="JAINVZ010000004">
    <property type="protein sequence ID" value="MBY8885054.1"/>
    <property type="molecule type" value="Genomic_DNA"/>
</dbReference>
<reference evidence="3 4" key="1">
    <citation type="submission" date="2021-08" db="EMBL/GenBank/DDBJ databases">
        <title>Streptomyces sp. PTM05 isolated from lichen.</title>
        <authorList>
            <person name="Somphong A."/>
            <person name="Phongsopitanun W."/>
            <person name="Tanasupawat S."/>
        </authorList>
    </citation>
    <scope>NUCLEOTIDE SEQUENCE [LARGE SCALE GENOMIC DNA]</scope>
    <source>
        <strain evidence="3 4">Ptm05</strain>
    </source>
</reference>
<feature type="transmembrane region" description="Helical" evidence="2">
    <location>
        <begin position="318"/>
        <end position="335"/>
    </location>
</feature>
<keyword evidence="2" id="KW-0812">Transmembrane</keyword>
<evidence type="ECO:0000256" key="2">
    <source>
        <dbReference type="SAM" id="Phobius"/>
    </source>
</evidence>
<keyword evidence="2" id="KW-0472">Membrane</keyword>
<feature type="compositionally biased region" description="Low complexity" evidence="1">
    <location>
        <begin position="93"/>
        <end position="137"/>
    </location>
</feature>
<feature type="region of interest" description="Disordered" evidence="1">
    <location>
        <begin position="1"/>
        <end position="181"/>
    </location>
</feature>
<comment type="caution">
    <text evidence="3">The sequence shown here is derived from an EMBL/GenBank/DDBJ whole genome shotgun (WGS) entry which is preliminary data.</text>
</comment>
<evidence type="ECO:0000256" key="1">
    <source>
        <dbReference type="SAM" id="MobiDB-lite"/>
    </source>
</evidence>
<keyword evidence="2" id="KW-1133">Transmembrane helix</keyword>
<feature type="compositionally biased region" description="Polar residues" evidence="1">
    <location>
        <begin position="54"/>
        <end position="92"/>
    </location>
</feature>
<protein>
    <recommendedName>
        <fullName evidence="5">Integral membrane protein</fullName>
    </recommendedName>
</protein>
<feature type="transmembrane region" description="Helical" evidence="2">
    <location>
        <begin position="209"/>
        <end position="226"/>
    </location>
</feature>
<feature type="transmembrane region" description="Helical" evidence="2">
    <location>
        <begin position="261"/>
        <end position="278"/>
    </location>
</feature>
<evidence type="ECO:0000313" key="3">
    <source>
        <dbReference type="EMBL" id="MBY8885054.1"/>
    </source>
</evidence>
<evidence type="ECO:0008006" key="5">
    <source>
        <dbReference type="Google" id="ProtNLM"/>
    </source>
</evidence>
<feature type="compositionally biased region" description="Pro residues" evidence="1">
    <location>
        <begin position="23"/>
        <end position="34"/>
    </location>
</feature>
<name>A0ABS7QPF2_9ACTN</name>
<feature type="transmembrane region" description="Helical" evidence="2">
    <location>
        <begin position="366"/>
        <end position="385"/>
    </location>
</feature>
<sequence length="422" mass="43143">MTTPETTPEWPDPGHDRHHGTPAPRPHPQDPGPDPYGDGQWQRQPQYDAPYDTRWQQPQQPYADTSWPQQPQADASWPQQPQAGDAWQQPQPQAGYDEAGYDAYQAYDAPPASGHDPAAPAPAPAAGFGDAPAYDPAGGYGAHDPSYDTAAQPLPAPAYEPVPEPQAATPQAPSRRTGSPIIPPGVQPALLTVVLAALTAGAAGLARPALAVAAVLLQAVTAAGWFRLNGMWPARQGIMLAFLAGVTADVALLLAPADRAPAAILGTLGVWVLLILVQQMRHRGSADERLAGLTATAASTLLTVLAAGWVALDGTKGGAHPVIVGAVAVGAATLVRAVRLPASVSVAAALLVGGGAGAFAGHLLHMPASCAATALAAAVCALVGLRVASYDWPSRFVHFTAGVALPLALAAPVVYAVGHALA</sequence>
<organism evidence="3 4">
    <name type="scientific">Streptantibioticus parmotrematis</name>
    <dbReference type="NCBI Taxonomy" id="2873249"/>
    <lineage>
        <taxon>Bacteria</taxon>
        <taxon>Bacillati</taxon>
        <taxon>Actinomycetota</taxon>
        <taxon>Actinomycetes</taxon>
        <taxon>Kitasatosporales</taxon>
        <taxon>Streptomycetaceae</taxon>
        <taxon>Streptantibioticus</taxon>
    </lineage>
</organism>
<proteinExistence type="predicted"/>
<keyword evidence="4" id="KW-1185">Reference proteome</keyword>
<feature type="transmembrane region" description="Helical" evidence="2">
    <location>
        <begin position="290"/>
        <end position="312"/>
    </location>
</feature>
<feature type="compositionally biased region" description="Polar residues" evidence="1">
    <location>
        <begin position="168"/>
        <end position="177"/>
    </location>
</feature>
<gene>
    <name evidence="3" type="ORF">K7472_09370</name>
</gene>
<dbReference type="RefSeq" id="WP_222976010.1">
    <property type="nucleotide sequence ID" value="NZ_JAINVZ010000004.1"/>
</dbReference>
<evidence type="ECO:0000313" key="4">
    <source>
        <dbReference type="Proteomes" id="UP001198565"/>
    </source>
</evidence>
<accession>A0ABS7QPF2</accession>
<dbReference type="Proteomes" id="UP001198565">
    <property type="component" value="Unassembled WGS sequence"/>
</dbReference>
<feature type="transmembrane region" description="Helical" evidence="2">
    <location>
        <begin position="238"/>
        <end position="255"/>
    </location>
</feature>
<feature type="transmembrane region" description="Helical" evidence="2">
    <location>
        <begin position="397"/>
        <end position="417"/>
    </location>
</feature>